<name>A0ABX1IWD3_9PSEU</name>
<dbReference type="InterPro" id="IPR036567">
    <property type="entry name" value="RHF-like"/>
</dbReference>
<feature type="domain" description="Sigma 54 modulation/S30EA ribosomal protein C-terminal" evidence="1">
    <location>
        <begin position="190"/>
        <end position="236"/>
    </location>
</feature>
<dbReference type="EMBL" id="JAAXLS010000001">
    <property type="protein sequence ID" value="NKQ51797.1"/>
    <property type="molecule type" value="Genomic_DNA"/>
</dbReference>
<dbReference type="PANTHER" id="PTHR33231:SF1">
    <property type="entry name" value="30S RIBOSOMAL PROTEIN"/>
    <property type="match status" value="1"/>
</dbReference>
<accession>A0ABX1IWD3</accession>
<dbReference type="InterPro" id="IPR032528">
    <property type="entry name" value="Ribosom_S30AE_C"/>
</dbReference>
<reference evidence="2 3" key="1">
    <citation type="submission" date="2020-04" db="EMBL/GenBank/DDBJ databases">
        <title>Novel species.</title>
        <authorList>
            <person name="Teo W.F.A."/>
            <person name="Lipun K."/>
            <person name="Srisuk N."/>
            <person name="Duangmal K."/>
        </authorList>
    </citation>
    <scope>NUCLEOTIDE SEQUENCE [LARGE SCALE GENOMIC DNA]</scope>
    <source>
        <strain evidence="2 3">K13G38</strain>
    </source>
</reference>
<comment type="caution">
    <text evidence="2">The sequence shown here is derived from an EMBL/GenBank/DDBJ whole genome shotgun (WGS) entry which is preliminary data.</text>
</comment>
<dbReference type="SUPFAM" id="SSF69754">
    <property type="entry name" value="Ribosome binding protein Y (YfiA homologue)"/>
    <property type="match status" value="1"/>
</dbReference>
<proteinExistence type="predicted"/>
<organism evidence="2 3">
    <name type="scientific">Amycolatopsis acididurans</name>
    <dbReference type="NCBI Taxonomy" id="2724524"/>
    <lineage>
        <taxon>Bacteria</taxon>
        <taxon>Bacillati</taxon>
        <taxon>Actinomycetota</taxon>
        <taxon>Actinomycetes</taxon>
        <taxon>Pseudonocardiales</taxon>
        <taxon>Pseudonocardiaceae</taxon>
        <taxon>Amycolatopsis</taxon>
    </lineage>
</organism>
<dbReference type="Pfam" id="PF16321">
    <property type="entry name" value="Ribosom_S30AE_C"/>
    <property type="match status" value="2"/>
</dbReference>
<dbReference type="InterPro" id="IPR038416">
    <property type="entry name" value="Ribosom_S30AE_C_sf"/>
</dbReference>
<dbReference type="Gene3D" id="3.30.505.50">
    <property type="entry name" value="Sigma 54 modulation/S30EA ribosomal protein, C-terminal domain"/>
    <property type="match status" value="2"/>
</dbReference>
<keyword evidence="3" id="KW-1185">Reference proteome</keyword>
<protein>
    <recommendedName>
        <fullName evidence="1">Sigma 54 modulation/S30EA ribosomal protein C-terminal domain-containing protein</fullName>
    </recommendedName>
</protein>
<dbReference type="RefSeq" id="WP_168510967.1">
    <property type="nucleotide sequence ID" value="NZ_JAAXLS010000001.1"/>
</dbReference>
<dbReference type="InterPro" id="IPR050574">
    <property type="entry name" value="HPF/YfiA_ribosome-assoc"/>
</dbReference>
<evidence type="ECO:0000259" key="1">
    <source>
        <dbReference type="Pfam" id="PF16321"/>
    </source>
</evidence>
<dbReference type="PANTHER" id="PTHR33231">
    <property type="entry name" value="30S RIBOSOMAL PROTEIN"/>
    <property type="match status" value="1"/>
</dbReference>
<gene>
    <name evidence="2" type="ORF">HFP15_02755</name>
</gene>
<evidence type="ECO:0000313" key="3">
    <source>
        <dbReference type="Proteomes" id="UP000715441"/>
    </source>
</evidence>
<feature type="domain" description="Sigma 54 modulation/S30EA ribosomal protein C-terminal" evidence="1">
    <location>
        <begin position="120"/>
        <end position="171"/>
    </location>
</feature>
<evidence type="ECO:0000313" key="2">
    <source>
        <dbReference type="EMBL" id="NKQ51797.1"/>
    </source>
</evidence>
<sequence length="242" mass="26519">MNNNGIAAADIEITVRGHLPGAADYVRRRLHEALTHAPAPVLAAKVTLTRHEDPAASDRISVSANIDLNGRMIHVGIDTRTVAEAADDLHDTVRRTVRRAFRYRSARRVRPGHQAVPVRDREVVEHRSISLAVIPATAAAEELDALDEAFHLFRDADTGQDCVVYRTGTGNRLARLHAVPGQVSDPAVDAHDAPRLSLAEAQERLEIEEIPFLFFADSETERGAVLYRRHDGQFGLLATAVG</sequence>
<dbReference type="Proteomes" id="UP000715441">
    <property type="component" value="Unassembled WGS sequence"/>
</dbReference>